<feature type="domain" description="HTH deoR-type" evidence="4">
    <location>
        <begin position="13"/>
        <end position="71"/>
    </location>
</feature>
<dbReference type="RefSeq" id="WP_278531225.1">
    <property type="nucleotide sequence ID" value="NZ_CAJJLU010000004.1"/>
</dbReference>
<dbReference type="InterPro" id="IPR007737">
    <property type="entry name" value="Mga_HTH"/>
</dbReference>
<dbReference type="Gene3D" id="3.40.50.2300">
    <property type="match status" value="1"/>
</dbReference>
<evidence type="ECO:0000256" key="3">
    <source>
        <dbReference type="SAM" id="Coils"/>
    </source>
</evidence>
<dbReference type="PROSITE" id="PS51000">
    <property type="entry name" value="HTH_DEOR_2"/>
    <property type="match status" value="1"/>
</dbReference>
<name>A0AAW8TVU0_9ENTE</name>
<gene>
    <name evidence="5" type="ORF">P7H43_07845</name>
</gene>
<dbReference type="Pfam" id="PF18333">
    <property type="entry name" value="ssDNA_DBD"/>
    <property type="match status" value="1"/>
</dbReference>
<proteinExistence type="predicted"/>
<reference evidence="5" key="1">
    <citation type="submission" date="2023-03" db="EMBL/GenBank/DDBJ databases">
        <authorList>
            <person name="Shen W."/>
            <person name="Cai J."/>
        </authorList>
    </citation>
    <scope>NUCLEOTIDE SEQUENCE</scope>
    <source>
        <strain evidence="5">B226-2</strain>
    </source>
</reference>
<evidence type="ECO:0000313" key="6">
    <source>
        <dbReference type="Proteomes" id="UP001256711"/>
    </source>
</evidence>
<evidence type="ECO:0000256" key="2">
    <source>
        <dbReference type="ARBA" id="ARBA00023163"/>
    </source>
</evidence>
<dbReference type="PANTHER" id="PTHR30185:SF18">
    <property type="entry name" value="TRANSCRIPTIONAL REGULATOR MTLR"/>
    <property type="match status" value="1"/>
</dbReference>
<dbReference type="Gene3D" id="1.10.1790.40">
    <property type="match status" value="1"/>
</dbReference>
<dbReference type="EMBL" id="JARQBJ010000003">
    <property type="protein sequence ID" value="MDT2810393.1"/>
    <property type="molecule type" value="Genomic_DNA"/>
</dbReference>
<dbReference type="InterPro" id="IPR013199">
    <property type="entry name" value="HTH_Mga_DNA-bd_dom"/>
</dbReference>
<organism evidence="5 6">
    <name type="scientific">Enterococcus asini</name>
    <dbReference type="NCBI Taxonomy" id="57732"/>
    <lineage>
        <taxon>Bacteria</taxon>
        <taxon>Bacillati</taxon>
        <taxon>Bacillota</taxon>
        <taxon>Bacilli</taxon>
        <taxon>Lactobacillales</taxon>
        <taxon>Enterococcaceae</taxon>
        <taxon>Enterococcus</taxon>
    </lineage>
</organism>
<dbReference type="GO" id="GO:0003700">
    <property type="term" value="F:DNA-binding transcription factor activity"/>
    <property type="evidence" value="ECO:0007669"/>
    <property type="project" value="InterPro"/>
</dbReference>
<protein>
    <submittedName>
        <fullName evidence="5">Helix-turn-helix domain-containing protein</fullName>
    </submittedName>
</protein>
<dbReference type="Proteomes" id="UP001256711">
    <property type="component" value="Unassembled WGS sequence"/>
</dbReference>
<dbReference type="Pfam" id="PF05043">
    <property type="entry name" value="Mga"/>
    <property type="match status" value="1"/>
</dbReference>
<comment type="caution">
    <text evidence="5">The sequence shown here is derived from an EMBL/GenBank/DDBJ whole genome shotgun (WGS) entry which is preliminary data.</text>
</comment>
<accession>A0AAW8TVU0</accession>
<evidence type="ECO:0000256" key="1">
    <source>
        <dbReference type="ARBA" id="ARBA00023015"/>
    </source>
</evidence>
<dbReference type="Gene3D" id="1.10.1790.30">
    <property type="match status" value="1"/>
</dbReference>
<dbReference type="InterPro" id="IPR001034">
    <property type="entry name" value="DeoR_HTH"/>
</dbReference>
<dbReference type="PANTHER" id="PTHR30185">
    <property type="entry name" value="CRYPTIC BETA-GLUCOSIDE BGL OPERON ANTITERMINATOR"/>
    <property type="match status" value="1"/>
</dbReference>
<keyword evidence="3" id="KW-0175">Coiled coil</keyword>
<evidence type="ECO:0000313" key="5">
    <source>
        <dbReference type="EMBL" id="MDT2810393.1"/>
    </source>
</evidence>
<evidence type="ECO:0000259" key="4">
    <source>
        <dbReference type="PROSITE" id="PS51000"/>
    </source>
</evidence>
<dbReference type="SUPFAM" id="SSF46785">
    <property type="entry name" value="Winged helix' DNA-binding domain"/>
    <property type="match status" value="1"/>
</dbReference>
<dbReference type="AlphaFoldDB" id="A0AAW8TVU0"/>
<dbReference type="InterPro" id="IPR050661">
    <property type="entry name" value="BglG_antiterminators"/>
</dbReference>
<dbReference type="InterPro" id="IPR036390">
    <property type="entry name" value="WH_DNA-bd_sf"/>
</dbReference>
<dbReference type="Pfam" id="PF08280">
    <property type="entry name" value="HTH_Mga"/>
    <property type="match status" value="1"/>
</dbReference>
<feature type="coiled-coil region" evidence="3">
    <location>
        <begin position="113"/>
        <end position="147"/>
    </location>
</feature>
<dbReference type="Gene3D" id="1.10.10.10">
    <property type="entry name" value="Winged helix-like DNA-binding domain superfamily/Winged helix DNA-binding domain"/>
    <property type="match status" value="2"/>
</dbReference>
<sequence>MYSLAKQLISEKDVRRKISILEQLVNTGQMTTKDLAERLGVSQRTIFHDLQTLRYELPKDWLLEAQGNSGVSLTTNQPTALQEVWEFYMEQSLAMVVLKELLRQRQIAVVNFLMEQGVSYETLKRQVQKLNRELATFQLKIKLTTRNLSWIGEESALRIFYHRLLTPFTHQHFFFEDYQVHESNYRDFLASLQRQNKAAKTEEIFGICWFFINTIRIKAGCPIETLHYEEDALAQSYREEIQRLYVKEGVLLKGDEAFFAYFCFLESWSYLIAPDGSALLRSSYGHLFQNARDYLAGLPEGYALVEDQELLEDLVLFQVKYYESKSLTDQFLGEYEEVLSVCQACFPQLFQAVATSLAAGQLSGITEVSNHAVSNLVLLIQTAKARVNAEVRQAFLVFQGEPAWKQFLLQELQDLGGKRVSLQEVSPGELPEDLGSQHLILSNLPLDSETKATVIYLSMVPTERELGAFRTWLQNWYL</sequence>
<keyword evidence="2" id="KW-0804">Transcription</keyword>
<keyword evidence="1" id="KW-0805">Transcription regulation</keyword>
<dbReference type="InterPro" id="IPR036388">
    <property type="entry name" value="WH-like_DNA-bd_sf"/>
</dbReference>